<dbReference type="Proteomes" id="UP001321481">
    <property type="component" value="Unassembled WGS sequence"/>
</dbReference>
<sequence>MTELTPPDAADSRRTRRRRPRPRATFLSVVGELLMTAGVLALLYVSWHIWVGDIIIAGQQHAEADALSEQWDREAASPAPEPTEPESDTGPEPTDPANIPVLGEQSHGTIFGIMRIPRFGDDWKFNIASGITRADVLDQGRVGHYPDTAMPGEIGNAAFAAHRWTSGAPFDPIDKLVIGDAIVIETKEGWYTYRFRSSEYVQETQVEVLLPVPNQTDVEANGRYLTLTSCAPKLNMLERIVAYALFEDFTPRADGPPTSLTEGVAA</sequence>
<gene>
    <name evidence="4" type="ORF">QNI14_06255</name>
</gene>
<accession>A0ABT6ZD19</accession>
<evidence type="ECO:0000256" key="1">
    <source>
        <dbReference type="ARBA" id="ARBA00022801"/>
    </source>
</evidence>
<feature type="transmembrane region" description="Helical" evidence="3">
    <location>
        <begin position="24"/>
        <end position="50"/>
    </location>
</feature>
<dbReference type="InterPro" id="IPR042003">
    <property type="entry name" value="Sortase_E"/>
</dbReference>
<comment type="caution">
    <text evidence="4">The sequence shown here is derived from an EMBL/GenBank/DDBJ whole genome shotgun (WGS) entry which is preliminary data.</text>
</comment>
<keyword evidence="3" id="KW-0812">Transmembrane</keyword>
<keyword evidence="3" id="KW-1133">Transmembrane helix</keyword>
<protein>
    <submittedName>
        <fullName evidence="4">Class E sortase</fullName>
    </submittedName>
</protein>
<reference evidence="4 5" key="1">
    <citation type="submission" date="2023-05" db="EMBL/GenBank/DDBJ databases">
        <title>Microbacterium dauci sp.nov., Isolated from Carrot Rhizosphere Soil.</title>
        <authorList>
            <person name="Xiao Z."/>
            <person name="Zheng J."/>
        </authorList>
    </citation>
    <scope>NUCLEOTIDE SEQUENCE [LARGE SCALE GENOMIC DNA]</scope>
    <source>
        <strain evidence="4 5">LX3-4</strain>
    </source>
</reference>
<keyword evidence="3" id="KW-0472">Membrane</keyword>
<dbReference type="NCBIfam" id="NF033747">
    <property type="entry name" value="class_E_sortase"/>
    <property type="match status" value="1"/>
</dbReference>
<dbReference type="EMBL" id="JASJND010000004">
    <property type="protein sequence ID" value="MDJ1114050.1"/>
    <property type="molecule type" value="Genomic_DNA"/>
</dbReference>
<dbReference type="SUPFAM" id="SSF63817">
    <property type="entry name" value="Sortase"/>
    <property type="match status" value="1"/>
</dbReference>
<dbReference type="InterPro" id="IPR023365">
    <property type="entry name" value="Sortase_dom-sf"/>
</dbReference>
<feature type="region of interest" description="Disordered" evidence="2">
    <location>
        <begin position="66"/>
        <end position="102"/>
    </location>
</feature>
<organism evidence="4 5">
    <name type="scientific">Microbacterium dauci</name>
    <dbReference type="NCBI Taxonomy" id="3048008"/>
    <lineage>
        <taxon>Bacteria</taxon>
        <taxon>Bacillati</taxon>
        <taxon>Actinomycetota</taxon>
        <taxon>Actinomycetes</taxon>
        <taxon>Micrococcales</taxon>
        <taxon>Microbacteriaceae</taxon>
        <taxon>Microbacterium</taxon>
    </lineage>
</organism>
<evidence type="ECO:0000313" key="5">
    <source>
        <dbReference type="Proteomes" id="UP001321481"/>
    </source>
</evidence>
<dbReference type="InterPro" id="IPR053465">
    <property type="entry name" value="Sortase_Class_E"/>
</dbReference>
<evidence type="ECO:0000313" key="4">
    <source>
        <dbReference type="EMBL" id="MDJ1114050.1"/>
    </source>
</evidence>
<evidence type="ECO:0000256" key="2">
    <source>
        <dbReference type="SAM" id="MobiDB-lite"/>
    </source>
</evidence>
<keyword evidence="5" id="KW-1185">Reference proteome</keyword>
<evidence type="ECO:0000256" key="3">
    <source>
        <dbReference type="SAM" id="Phobius"/>
    </source>
</evidence>
<dbReference type="InterPro" id="IPR005754">
    <property type="entry name" value="Sortase"/>
</dbReference>
<dbReference type="CDD" id="cd05830">
    <property type="entry name" value="Sortase_E"/>
    <property type="match status" value="1"/>
</dbReference>
<dbReference type="RefSeq" id="WP_283715593.1">
    <property type="nucleotide sequence ID" value="NZ_JASJND010000004.1"/>
</dbReference>
<feature type="region of interest" description="Disordered" evidence="2">
    <location>
        <begin position="1"/>
        <end position="20"/>
    </location>
</feature>
<dbReference type="Pfam" id="PF04203">
    <property type="entry name" value="Sortase"/>
    <property type="match status" value="1"/>
</dbReference>
<proteinExistence type="predicted"/>
<keyword evidence="1" id="KW-0378">Hydrolase</keyword>
<name>A0ABT6ZD19_9MICO</name>
<dbReference type="Gene3D" id="2.40.260.10">
    <property type="entry name" value="Sortase"/>
    <property type="match status" value="1"/>
</dbReference>